<organism evidence="2 3">
    <name type="scientific">Sellimonas intestinalis</name>
    <dbReference type="NCBI Taxonomy" id="1653434"/>
    <lineage>
        <taxon>Bacteria</taxon>
        <taxon>Bacillati</taxon>
        <taxon>Bacillota</taxon>
        <taxon>Clostridia</taxon>
        <taxon>Lachnospirales</taxon>
        <taxon>Lachnospiraceae</taxon>
        <taxon>Sellimonas</taxon>
    </lineage>
</organism>
<dbReference type="CDD" id="cd00093">
    <property type="entry name" value="HTH_XRE"/>
    <property type="match status" value="1"/>
</dbReference>
<proteinExistence type="predicted"/>
<reference evidence="2 3" key="1">
    <citation type="submission" date="2018-08" db="EMBL/GenBank/DDBJ databases">
        <title>A genome reference for cultivated species of the human gut microbiota.</title>
        <authorList>
            <person name="Zou Y."/>
            <person name="Xue W."/>
            <person name="Luo G."/>
        </authorList>
    </citation>
    <scope>NUCLEOTIDE SEQUENCE [LARGE SCALE GENOMIC DNA]</scope>
    <source>
        <strain evidence="2 3">AF37-2AT</strain>
    </source>
</reference>
<dbReference type="InterPro" id="IPR001387">
    <property type="entry name" value="Cro/C1-type_HTH"/>
</dbReference>
<dbReference type="RefSeq" id="WP_024731745.1">
    <property type="nucleotide sequence ID" value="NZ_BAABYU010000001.1"/>
</dbReference>
<sequence length="233" mass="26543">MNVNEIIGNNLKKYRSAYNMTLNELSERLHKSISTISKYEKGSIAMDIPTFLEISQIFQISPSILLSGAFTLSEDHSPTQKEAERLYMYTYSGMEKEIIQSLIEQFPPDTPDLPWQAHVYNDIKDFNNPGNCNGFYTGTFLKDGFLGTYILHNRVSESEHVMISCVKNLVNPRQQLGLVSGLSNYTMLPVTFKTVISSVEVTDKKLLTDLLLFSKEDFKIIKQLQAITIQNLR</sequence>
<dbReference type="AlphaFoldDB" id="A0A3E3K2M7"/>
<dbReference type="InterPro" id="IPR010982">
    <property type="entry name" value="Lambda_DNA-bd_dom_sf"/>
</dbReference>
<dbReference type="EMBL" id="QVLX01000003">
    <property type="protein sequence ID" value="RGE87818.1"/>
    <property type="molecule type" value="Genomic_DNA"/>
</dbReference>
<evidence type="ECO:0000313" key="2">
    <source>
        <dbReference type="EMBL" id="RGE87818.1"/>
    </source>
</evidence>
<dbReference type="SMART" id="SM00530">
    <property type="entry name" value="HTH_XRE"/>
    <property type="match status" value="1"/>
</dbReference>
<dbReference type="Pfam" id="PF12844">
    <property type="entry name" value="HTH_19"/>
    <property type="match status" value="1"/>
</dbReference>
<dbReference type="OrthoDB" id="1623336at2"/>
<name>A0A3E3K2M7_9FIRM</name>
<dbReference type="SUPFAM" id="SSF47413">
    <property type="entry name" value="lambda repressor-like DNA-binding domains"/>
    <property type="match status" value="1"/>
</dbReference>
<dbReference type="Gene3D" id="1.10.260.40">
    <property type="entry name" value="lambda repressor-like DNA-binding domains"/>
    <property type="match status" value="1"/>
</dbReference>
<evidence type="ECO:0000259" key="1">
    <source>
        <dbReference type="PROSITE" id="PS50943"/>
    </source>
</evidence>
<dbReference type="GO" id="GO:0003677">
    <property type="term" value="F:DNA binding"/>
    <property type="evidence" value="ECO:0007669"/>
    <property type="project" value="InterPro"/>
</dbReference>
<keyword evidence="3" id="KW-1185">Reference proteome</keyword>
<dbReference type="PROSITE" id="PS50943">
    <property type="entry name" value="HTH_CROC1"/>
    <property type="match status" value="1"/>
</dbReference>
<dbReference type="Proteomes" id="UP000261080">
    <property type="component" value="Unassembled WGS sequence"/>
</dbReference>
<feature type="domain" description="HTH cro/C1-type" evidence="1">
    <location>
        <begin position="11"/>
        <end position="65"/>
    </location>
</feature>
<dbReference type="GeneID" id="97191748"/>
<evidence type="ECO:0000313" key="3">
    <source>
        <dbReference type="Proteomes" id="UP000261080"/>
    </source>
</evidence>
<gene>
    <name evidence="2" type="ORF">DW016_06775</name>
</gene>
<comment type="caution">
    <text evidence="2">The sequence shown here is derived from an EMBL/GenBank/DDBJ whole genome shotgun (WGS) entry which is preliminary data.</text>
</comment>
<accession>A0A3E3K2M7</accession>
<protein>
    <submittedName>
        <fullName evidence="2">XRE family transcriptional regulator</fullName>
    </submittedName>
</protein>